<proteinExistence type="inferred from homology"/>
<comment type="similarity">
    <text evidence="3">Belongs to the acetyltransferase family. RimJ subfamily.</text>
</comment>
<dbReference type="GO" id="GO:0005737">
    <property type="term" value="C:cytoplasm"/>
    <property type="evidence" value="ECO:0007669"/>
    <property type="project" value="TreeGrafter"/>
</dbReference>
<organism evidence="5 6">
    <name type="scientific">Clostridium gasigenes</name>
    <dbReference type="NCBI Taxonomy" id="94869"/>
    <lineage>
        <taxon>Bacteria</taxon>
        <taxon>Bacillati</taxon>
        <taxon>Bacillota</taxon>
        <taxon>Clostridia</taxon>
        <taxon>Eubacteriales</taxon>
        <taxon>Clostridiaceae</taxon>
        <taxon>Clostridium</taxon>
    </lineage>
</organism>
<dbReference type="PANTHER" id="PTHR43792">
    <property type="entry name" value="GNAT FAMILY, PUTATIVE (AFU_ORTHOLOGUE AFUA_3G00765)-RELATED-RELATED"/>
    <property type="match status" value="1"/>
</dbReference>
<gene>
    <name evidence="5" type="ORF">H7E68_17280</name>
</gene>
<dbReference type="Pfam" id="PF13302">
    <property type="entry name" value="Acetyltransf_3"/>
    <property type="match status" value="1"/>
</dbReference>
<dbReference type="PROSITE" id="PS51186">
    <property type="entry name" value="GNAT"/>
    <property type="match status" value="1"/>
</dbReference>
<evidence type="ECO:0000256" key="2">
    <source>
        <dbReference type="ARBA" id="ARBA00023315"/>
    </source>
</evidence>
<dbReference type="PANTHER" id="PTHR43792:SF8">
    <property type="entry name" value="[RIBOSOMAL PROTEIN US5]-ALANINE N-ACETYLTRANSFERASE"/>
    <property type="match status" value="1"/>
</dbReference>
<dbReference type="Proteomes" id="UP000585258">
    <property type="component" value="Unassembled WGS sequence"/>
</dbReference>
<sequence>MSAKKEIHIDLVRGTLSDYMIKDKSNIIIGRFTIMDLDKENKKCNVKFKFYRDNDYELLIETLKTILRAIFKDANIYKANFIINEKANLKAFLDYGFTLEGILSENLFINGVFLAELSFGINRSEYTQPIRNSFVNIVGTNLEIRNLTPDDAEELLQYYIRNKEHLRLYEPARDNSFYTYEVQKDILLESYKQLLNGSSFDFGIYKNNKLIGKAKISNIVYGVFKSGILGYSIDKKEQGKGHMTEAVNLLLKYSKEELELHRIEASALVDNNKSKNVLLKCSFKEIGINEQYLFINGSWKDHITFYKIL</sequence>
<dbReference type="RefSeq" id="WP_185165479.1">
    <property type="nucleotide sequence ID" value="NZ_JACKWY010000014.1"/>
</dbReference>
<dbReference type="InterPro" id="IPR051531">
    <property type="entry name" value="N-acetyltransferase"/>
</dbReference>
<dbReference type="EMBL" id="JACKWY010000014">
    <property type="protein sequence ID" value="MBB6716449.1"/>
    <property type="molecule type" value="Genomic_DNA"/>
</dbReference>
<protein>
    <submittedName>
        <fullName evidence="5">GNAT family N-acetyltransferase</fullName>
    </submittedName>
</protein>
<keyword evidence="1 5" id="KW-0808">Transferase</keyword>
<dbReference type="Gene3D" id="3.40.630.30">
    <property type="match status" value="2"/>
</dbReference>
<dbReference type="InterPro" id="IPR000182">
    <property type="entry name" value="GNAT_dom"/>
</dbReference>
<evidence type="ECO:0000256" key="3">
    <source>
        <dbReference type="ARBA" id="ARBA00038502"/>
    </source>
</evidence>
<feature type="domain" description="N-acetyltransferase" evidence="4">
    <location>
        <begin position="142"/>
        <end position="309"/>
    </location>
</feature>
<dbReference type="InterPro" id="IPR016181">
    <property type="entry name" value="Acyl_CoA_acyltransferase"/>
</dbReference>
<dbReference type="GO" id="GO:0008999">
    <property type="term" value="F:protein-N-terminal-alanine acetyltransferase activity"/>
    <property type="evidence" value="ECO:0007669"/>
    <property type="project" value="TreeGrafter"/>
</dbReference>
<evidence type="ECO:0000313" key="6">
    <source>
        <dbReference type="Proteomes" id="UP000585258"/>
    </source>
</evidence>
<evidence type="ECO:0000313" key="5">
    <source>
        <dbReference type="EMBL" id="MBB6716449.1"/>
    </source>
</evidence>
<comment type="caution">
    <text evidence="5">The sequence shown here is derived from an EMBL/GenBank/DDBJ whole genome shotgun (WGS) entry which is preliminary data.</text>
</comment>
<name>A0A7X0SF82_9CLOT</name>
<keyword evidence="2" id="KW-0012">Acyltransferase</keyword>
<reference evidence="5 6" key="1">
    <citation type="submission" date="2020-08" db="EMBL/GenBank/DDBJ databases">
        <title>Clostridia isolated from Swiss meat.</title>
        <authorList>
            <person name="Wambui J."/>
            <person name="Stevens M.J.A."/>
            <person name="Stephan R."/>
        </authorList>
    </citation>
    <scope>NUCLEOTIDE SEQUENCE [LARGE SCALE GENOMIC DNA]</scope>
    <source>
        <strain evidence="5 6">CM001</strain>
    </source>
</reference>
<dbReference type="SUPFAM" id="SSF55729">
    <property type="entry name" value="Acyl-CoA N-acyltransferases (Nat)"/>
    <property type="match status" value="1"/>
</dbReference>
<accession>A0A7X0SF82</accession>
<dbReference type="AlphaFoldDB" id="A0A7X0SF82"/>
<evidence type="ECO:0000256" key="1">
    <source>
        <dbReference type="ARBA" id="ARBA00022679"/>
    </source>
</evidence>
<evidence type="ECO:0000259" key="4">
    <source>
        <dbReference type="PROSITE" id="PS51186"/>
    </source>
</evidence>